<accession>A0A8H3AI11</accession>
<evidence type="ECO:0000256" key="7">
    <source>
        <dbReference type="SAM" id="MobiDB-lite"/>
    </source>
</evidence>
<comment type="function">
    <text evidence="5">May play a role in ribosome biogenesis.</text>
</comment>
<dbReference type="PIRSF" id="PIRSF017302">
    <property type="entry name" value="Gltscr2"/>
    <property type="match status" value="1"/>
</dbReference>
<feature type="region of interest" description="Disordered" evidence="7">
    <location>
        <begin position="33"/>
        <end position="57"/>
    </location>
</feature>
<evidence type="ECO:0000256" key="3">
    <source>
        <dbReference type="ARBA" id="ARBA00022517"/>
    </source>
</evidence>
<comment type="similarity">
    <text evidence="1 5">Belongs to the NOP53 family.</text>
</comment>
<keyword evidence="6" id="KW-0175">Coiled coil</keyword>
<evidence type="ECO:0000256" key="6">
    <source>
        <dbReference type="SAM" id="Coils"/>
    </source>
</evidence>
<name>A0A8H3AI11_9AGAM</name>
<evidence type="ECO:0000256" key="1">
    <source>
        <dbReference type="ARBA" id="ARBA00008838"/>
    </source>
</evidence>
<dbReference type="InterPro" id="IPR011687">
    <property type="entry name" value="Nop53/GLTSCR2"/>
</dbReference>
<dbReference type="GO" id="GO:0000027">
    <property type="term" value="P:ribosomal large subunit assembly"/>
    <property type="evidence" value="ECO:0007669"/>
    <property type="project" value="UniProtKB-UniRule"/>
</dbReference>
<keyword evidence="4 5" id="KW-0539">Nucleus</keyword>
<evidence type="ECO:0000256" key="4">
    <source>
        <dbReference type="ARBA" id="ARBA00023242"/>
    </source>
</evidence>
<feature type="region of interest" description="Disordered" evidence="7">
    <location>
        <begin position="220"/>
        <end position="255"/>
    </location>
</feature>
<feature type="coiled-coil region" evidence="6">
    <location>
        <begin position="261"/>
        <end position="294"/>
    </location>
</feature>
<comment type="subcellular location">
    <subcellularLocation>
        <location evidence="5">Nucleus</location>
        <location evidence="5">Nucleolus</location>
    </subcellularLocation>
    <subcellularLocation>
        <location evidence="5">Nucleus</location>
        <location evidence="5">Nucleoplasm</location>
    </subcellularLocation>
</comment>
<sequence length="421" mass="47294">MLGTRAQYRPLSKAALARKRAMAISTVNRVNKVKSRYGAPSQPSQSTRKGKKAWRKNVDIEEVEDRLEGLRDEERETGGPVHEKSDTELFSVVQVPLLVALNEQMRKHRPLKYVELLNKRSAVPPVHSRVSFPTPAPSAPSKSHIRVSTAEKARLARIAHRTKNPLETAQSRSLEGRSLRHSASPFILQTRSLDPDEVSLMHAMRTDEAKEYLLPIVKSHKSRAPPSAPPSVPALTKATLPDPVVRPDSGTSYNPTYEEHQELLRAALERETKRVADLEKAEEVRRRMEAAREKKDDGMVGGMIVDDGEEHEEDVQEEERPDPVKPPQRKTTQQRKKAARVLAEKRSRAHLAQKRQQLASLSTLRSLRRTVANAQSESQRAAAERAEKKLANGLIGMRIGQPIAEQRHLLETVSQVNDPFV</sequence>
<keyword evidence="3 5" id="KW-0690">Ribosome biogenesis</keyword>
<dbReference type="GO" id="GO:0006364">
    <property type="term" value="P:rRNA processing"/>
    <property type="evidence" value="ECO:0007669"/>
    <property type="project" value="TreeGrafter"/>
</dbReference>
<dbReference type="EMBL" id="CAJMWX010000799">
    <property type="protein sequence ID" value="CAE6430724.1"/>
    <property type="molecule type" value="Genomic_DNA"/>
</dbReference>
<evidence type="ECO:0000256" key="2">
    <source>
        <dbReference type="ARBA" id="ARBA00018339"/>
    </source>
</evidence>
<evidence type="ECO:0000313" key="9">
    <source>
        <dbReference type="Proteomes" id="UP000663888"/>
    </source>
</evidence>
<feature type="region of interest" description="Disordered" evidence="7">
    <location>
        <begin position="309"/>
        <end position="341"/>
    </location>
</feature>
<dbReference type="GO" id="GO:0005730">
    <property type="term" value="C:nucleolus"/>
    <property type="evidence" value="ECO:0007669"/>
    <property type="project" value="UniProtKB-SubCell"/>
</dbReference>
<evidence type="ECO:0000256" key="5">
    <source>
        <dbReference type="PIRNR" id="PIRNR017302"/>
    </source>
</evidence>
<dbReference type="GO" id="GO:0008097">
    <property type="term" value="F:5S rRNA binding"/>
    <property type="evidence" value="ECO:0007669"/>
    <property type="project" value="TreeGrafter"/>
</dbReference>
<dbReference type="GO" id="GO:0005654">
    <property type="term" value="C:nucleoplasm"/>
    <property type="evidence" value="ECO:0007669"/>
    <property type="project" value="UniProtKB-SubCell"/>
</dbReference>
<dbReference type="AlphaFoldDB" id="A0A8H3AI11"/>
<gene>
    <name evidence="8" type="ORF">RDB_LOCUS35177</name>
</gene>
<organism evidence="8 9">
    <name type="scientific">Rhizoctonia solani</name>
    <dbReference type="NCBI Taxonomy" id="456999"/>
    <lineage>
        <taxon>Eukaryota</taxon>
        <taxon>Fungi</taxon>
        <taxon>Dikarya</taxon>
        <taxon>Basidiomycota</taxon>
        <taxon>Agaricomycotina</taxon>
        <taxon>Agaricomycetes</taxon>
        <taxon>Cantharellales</taxon>
        <taxon>Ceratobasidiaceae</taxon>
        <taxon>Rhizoctonia</taxon>
    </lineage>
</organism>
<dbReference type="PANTHER" id="PTHR14211">
    <property type="entry name" value="GLIOMA SUPPRESSOR CANDIDATE REGION GENE 2"/>
    <property type="match status" value="1"/>
</dbReference>
<feature type="compositionally biased region" description="Acidic residues" evidence="7">
    <location>
        <begin position="309"/>
        <end position="320"/>
    </location>
</feature>
<protein>
    <recommendedName>
        <fullName evidence="2 5">Ribosome biogenesis protein NOP53</fullName>
    </recommendedName>
</protein>
<evidence type="ECO:0000313" key="8">
    <source>
        <dbReference type="EMBL" id="CAE6430724.1"/>
    </source>
</evidence>
<reference evidence="8" key="1">
    <citation type="submission" date="2021-01" db="EMBL/GenBank/DDBJ databases">
        <authorList>
            <person name="Kaushik A."/>
        </authorList>
    </citation>
    <scope>NUCLEOTIDE SEQUENCE</scope>
    <source>
        <strain evidence="8">AG4-R118</strain>
    </source>
</reference>
<proteinExistence type="inferred from homology"/>
<dbReference type="PANTHER" id="PTHR14211:SF7">
    <property type="entry name" value="RIBOSOME BIOGENESIS PROTEIN NOP53"/>
    <property type="match status" value="1"/>
</dbReference>
<dbReference type="Pfam" id="PF07767">
    <property type="entry name" value="Nop53"/>
    <property type="match status" value="1"/>
</dbReference>
<dbReference type="Proteomes" id="UP000663888">
    <property type="component" value="Unassembled WGS sequence"/>
</dbReference>
<comment type="caution">
    <text evidence="8">The sequence shown here is derived from an EMBL/GenBank/DDBJ whole genome shotgun (WGS) entry which is preliminary data.</text>
</comment>